<keyword evidence="4" id="KW-1185">Reference proteome</keyword>
<keyword evidence="2" id="KW-0732">Signal</keyword>
<proteinExistence type="predicted"/>
<dbReference type="AlphaFoldDB" id="A0A1I5XQZ1"/>
<dbReference type="STRING" id="1227077.SAMN04515668_1997"/>
<feature type="chain" id="PRO_5011688093" evidence="2">
    <location>
        <begin position="23"/>
        <end position="86"/>
    </location>
</feature>
<dbReference type="EMBL" id="FOXS01000002">
    <property type="protein sequence ID" value="SFQ34320.1"/>
    <property type="molecule type" value="Genomic_DNA"/>
</dbReference>
<reference evidence="4" key="1">
    <citation type="submission" date="2016-10" db="EMBL/GenBank/DDBJ databases">
        <authorList>
            <person name="Varghese N."/>
            <person name="Submissions S."/>
        </authorList>
    </citation>
    <scope>NUCLEOTIDE SEQUENCE [LARGE SCALE GENOMIC DNA]</scope>
    <source>
        <strain evidence="4">OR362-8,ATCC BAA-1266,JCM 13504</strain>
    </source>
</reference>
<feature type="compositionally biased region" description="Low complexity" evidence="1">
    <location>
        <begin position="34"/>
        <end position="51"/>
    </location>
</feature>
<feature type="signal peptide" evidence="2">
    <location>
        <begin position="1"/>
        <end position="22"/>
    </location>
</feature>
<evidence type="ECO:0000313" key="3">
    <source>
        <dbReference type="EMBL" id="SFQ34320.1"/>
    </source>
</evidence>
<evidence type="ECO:0000313" key="4">
    <source>
        <dbReference type="Proteomes" id="UP000199029"/>
    </source>
</evidence>
<name>A0A1I5XQZ1_HYMAR</name>
<evidence type="ECO:0000256" key="1">
    <source>
        <dbReference type="SAM" id="MobiDB-lite"/>
    </source>
</evidence>
<organism evidence="3 4">
    <name type="scientific">Hymenobacter arizonensis</name>
    <name type="common">Siccationidurans arizonensis</name>
    <dbReference type="NCBI Taxonomy" id="1227077"/>
    <lineage>
        <taxon>Bacteria</taxon>
        <taxon>Pseudomonadati</taxon>
        <taxon>Bacteroidota</taxon>
        <taxon>Cytophagia</taxon>
        <taxon>Cytophagales</taxon>
        <taxon>Hymenobacteraceae</taxon>
        <taxon>Hymenobacter</taxon>
    </lineage>
</organism>
<feature type="region of interest" description="Disordered" evidence="1">
    <location>
        <begin position="21"/>
        <end position="52"/>
    </location>
</feature>
<sequence>MKPNPIFLLGMTLVTLCGSASAQTTPTPVPNTPPGKGVPTPKRTAAPPRTASVSAVKIDTAAFRRSGRPYDSVINHARDIPSKKKN</sequence>
<dbReference type="Proteomes" id="UP000199029">
    <property type="component" value="Unassembled WGS sequence"/>
</dbReference>
<evidence type="ECO:0000256" key="2">
    <source>
        <dbReference type="SAM" id="SignalP"/>
    </source>
</evidence>
<gene>
    <name evidence="3" type="ORF">SAMN04515668_1997</name>
</gene>
<protein>
    <submittedName>
        <fullName evidence="3">Uncharacterized protein</fullName>
    </submittedName>
</protein>
<accession>A0A1I5XQZ1</accession>